<reference evidence="2" key="1">
    <citation type="submission" date="2018-01" db="EMBL/GenBank/DDBJ databases">
        <title>An insight into the sialome of Amazonian anophelines.</title>
        <authorList>
            <person name="Ribeiro J.M."/>
            <person name="Scarpassa V."/>
            <person name="Calvo E."/>
        </authorList>
    </citation>
    <scope>NUCLEOTIDE SEQUENCE</scope>
    <source>
        <tissue evidence="2">Salivary glands</tissue>
    </source>
</reference>
<dbReference type="AlphaFoldDB" id="A0A2M4C8F3"/>
<proteinExistence type="predicted"/>
<evidence type="ECO:0000313" key="2">
    <source>
        <dbReference type="EMBL" id="MBW61603.1"/>
    </source>
</evidence>
<name>A0A2M4C8F3_9DIPT</name>
<sequence length="103" mass="11333">MASAMALVAAAGLPQHTIALTHVHTRTHTHTYTRARPTTKCTIRDRDCAHAGWLDGLLTGFLSFSSSPQELCTRERVKRKGHAPEPEPETGGSVSRERRPLFS</sequence>
<dbReference type="EMBL" id="GGFJ01012462">
    <property type="protein sequence ID" value="MBW61603.1"/>
    <property type="molecule type" value="Transcribed_RNA"/>
</dbReference>
<protein>
    <submittedName>
        <fullName evidence="2">Putative secreted protein</fullName>
    </submittedName>
</protein>
<evidence type="ECO:0000256" key="1">
    <source>
        <dbReference type="SAM" id="MobiDB-lite"/>
    </source>
</evidence>
<organism evidence="2">
    <name type="scientific">Anopheles marajoara</name>
    <dbReference type="NCBI Taxonomy" id="58244"/>
    <lineage>
        <taxon>Eukaryota</taxon>
        <taxon>Metazoa</taxon>
        <taxon>Ecdysozoa</taxon>
        <taxon>Arthropoda</taxon>
        <taxon>Hexapoda</taxon>
        <taxon>Insecta</taxon>
        <taxon>Pterygota</taxon>
        <taxon>Neoptera</taxon>
        <taxon>Endopterygota</taxon>
        <taxon>Diptera</taxon>
        <taxon>Nematocera</taxon>
        <taxon>Culicoidea</taxon>
        <taxon>Culicidae</taxon>
        <taxon>Anophelinae</taxon>
        <taxon>Anopheles</taxon>
    </lineage>
</organism>
<feature type="region of interest" description="Disordered" evidence="1">
    <location>
        <begin position="73"/>
        <end position="103"/>
    </location>
</feature>
<accession>A0A2M4C8F3</accession>